<dbReference type="KEGG" id="aci:ACIAD3173"/>
<keyword evidence="1" id="KW-1133">Transmembrane helix</keyword>
<evidence type="ECO:0000313" key="2">
    <source>
        <dbReference type="EMBL" id="CAG69861.1"/>
    </source>
</evidence>
<dbReference type="EMBL" id="CR543861">
    <property type="protein sequence ID" value="CAG69861.1"/>
    <property type="molecule type" value="Genomic_DNA"/>
</dbReference>
<reference evidence="2 3" key="1">
    <citation type="journal article" date="2004" name="Nucleic Acids Res.">
        <title>Unique features revealed by the genome sequence of Acinetobacter sp. ADP1, a versatile and naturally transformation competent bacterium.</title>
        <authorList>
            <person name="Barbe V."/>
            <person name="Vallenet D."/>
            <person name="Fonknechten N."/>
            <person name="Kreimeyer A."/>
            <person name="Oztas S."/>
            <person name="Labarre L."/>
            <person name="Cruveiller S."/>
            <person name="Robert C."/>
            <person name="Duprat S."/>
            <person name="Wincker P."/>
            <person name="Ornston L.N."/>
            <person name="Weissenbach J."/>
            <person name="Marliere P."/>
            <person name="Cohen G.N."/>
            <person name="Medigue C."/>
        </authorList>
    </citation>
    <scope>NUCLEOTIDE SEQUENCE [LARGE SCALE GENOMIC DNA]</scope>
    <source>
        <strain evidence="3">ATCC 33305 / BD413 / ADP1</strain>
    </source>
</reference>
<dbReference type="HOGENOM" id="CLU_1607333_0_0_6"/>
<dbReference type="AlphaFoldDB" id="Q6F7V4"/>
<feature type="transmembrane region" description="Helical" evidence="1">
    <location>
        <begin position="77"/>
        <end position="97"/>
    </location>
</feature>
<protein>
    <recommendedName>
        <fullName evidence="4">YcxB-like protein domain-containing protein</fullName>
    </recommendedName>
</protein>
<keyword evidence="1" id="KW-0472">Membrane</keyword>
<evidence type="ECO:0000313" key="3">
    <source>
        <dbReference type="Proteomes" id="UP000000430"/>
    </source>
</evidence>
<proteinExistence type="predicted"/>
<feature type="transmembrane region" description="Helical" evidence="1">
    <location>
        <begin position="49"/>
        <end position="71"/>
    </location>
</feature>
<dbReference type="Proteomes" id="UP000000430">
    <property type="component" value="Chromosome"/>
</dbReference>
<gene>
    <name evidence="2" type="ordered locus">ACIAD3173</name>
</gene>
<dbReference type="STRING" id="202950.GCA_001485005_02982"/>
<dbReference type="eggNOG" id="ENOG503439Q">
    <property type="taxonomic scope" value="Bacteria"/>
</dbReference>
<evidence type="ECO:0008006" key="4">
    <source>
        <dbReference type="Google" id="ProtNLM"/>
    </source>
</evidence>
<name>Q6F7V4_ACIAD</name>
<sequence length="182" mass="21234">MKWCTILGVIVIYVEHLMSELKPAVSVRYHLNLEESQDGFTLATFGKKLFTRFITPVISLAIIIWGFYLGLDGVGRYYVGLGVFFLILQIIMRYWFLPMMFKRQFVKYQFGKSEQGIDLYQDRFEIYATGRKQQFTYSDVAHFAVGKLTYMIELKNRTVVIVPKRALADTSDKTKFENAFKS</sequence>
<accession>Q6F7V4</accession>
<keyword evidence="1" id="KW-0812">Transmembrane</keyword>
<evidence type="ECO:0000256" key="1">
    <source>
        <dbReference type="SAM" id="Phobius"/>
    </source>
</evidence>
<organism evidence="2 3">
    <name type="scientific">Acinetobacter baylyi (strain ATCC 33305 / BD413 / ADP1)</name>
    <dbReference type="NCBI Taxonomy" id="62977"/>
    <lineage>
        <taxon>Bacteria</taxon>
        <taxon>Pseudomonadati</taxon>
        <taxon>Pseudomonadota</taxon>
        <taxon>Gammaproteobacteria</taxon>
        <taxon>Moraxellales</taxon>
        <taxon>Moraxellaceae</taxon>
        <taxon>Acinetobacter</taxon>
    </lineage>
</organism>